<name>V8FYK6_9BURK</name>
<dbReference type="RefSeq" id="WP_023951886.1">
    <property type="nucleotide sequence ID" value="NZ_AYSV01000096.1"/>
</dbReference>
<dbReference type="CDD" id="cd07581">
    <property type="entry name" value="nitrilase_3"/>
    <property type="match status" value="1"/>
</dbReference>
<dbReference type="PATRIC" id="fig|1414851.3.peg.1864"/>
<sequence>MDTLKVAVGQFPASNDIEENKQFISQLVSKAAMAKVELLVLPEASMCSFASELNVLREMSQRHTPDFIEFIKQLSIQHNMHIVVGVLSLNKDPAEQRVQNQLLVLNNKGEVISQYNKIHVYDAFKFKESDKVQPGTLYEDGSMFGIFKIKEFCFGLINCYDLRFPELARALVSRGVNVLSISANWIPGAYKEMHWDLLLRTRAVENTSYVLASGQTAPKGVGQSMVIDPMGFVLASCGEQVGIQVQDLSIKRIEEVRELLPCLANRRLV</sequence>
<keyword evidence="3" id="KW-1185">Reference proteome</keyword>
<evidence type="ECO:0000313" key="3">
    <source>
        <dbReference type="Proteomes" id="UP000018766"/>
    </source>
</evidence>
<dbReference type="PROSITE" id="PS50263">
    <property type="entry name" value="CN_HYDROLASE"/>
    <property type="match status" value="1"/>
</dbReference>
<keyword evidence="2" id="KW-0378">Hydrolase</keyword>
<proteinExistence type="predicted"/>
<gene>
    <name evidence="2" type="ORF">V757_09025</name>
</gene>
<comment type="caution">
    <text evidence="2">The sequence shown here is derived from an EMBL/GenBank/DDBJ whole genome shotgun (WGS) entry which is preliminary data.</text>
</comment>
<dbReference type="PANTHER" id="PTHR23088">
    <property type="entry name" value="NITRILASE-RELATED"/>
    <property type="match status" value="1"/>
</dbReference>
<dbReference type="Proteomes" id="UP000018766">
    <property type="component" value="Unassembled WGS sequence"/>
</dbReference>
<dbReference type="AlphaFoldDB" id="V8FYK6"/>
<evidence type="ECO:0000259" key="1">
    <source>
        <dbReference type="PROSITE" id="PS50263"/>
    </source>
</evidence>
<accession>V8FYK6</accession>
<dbReference type="OrthoDB" id="9811121at2"/>
<dbReference type="SUPFAM" id="SSF56317">
    <property type="entry name" value="Carbon-nitrogen hydrolase"/>
    <property type="match status" value="1"/>
</dbReference>
<reference evidence="2 3" key="1">
    <citation type="submission" date="2013-11" db="EMBL/GenBank/DDBJ databases">
        <title>Genomic analysis of Pelistega sp. HM-7.</title>
        <authorList>
            <person name="Kumbhare S.V."/>
            <person name="Shetty S.A."/>
            <person name="Sharma O."/>
            <person name="Dhotre D.P."/>
        </authorList>
    </citation>
    <scope>NUCLEOTIDE SEQUENCE [LARGE SCALE GENOMIC DNA]</scope>
    <source>
        <strain evidence="2 3">HM-7</strain>
    </source>
</reference>
<dbReference type="PANTHER" id="PTHR23088:SF27">
    <property type="entry name" value="DEAMINATED GLUTATHIONE AMIDASE"/>
    <property type="match status" value="1"/>
</dbReference>
<dbReference type="InterPro" id="IPR036526">
    <property type="entry name" value="C-N_Hydrolase_sf"/>
</dbReference>
<dbReference type="GO" id="GO:0016787">
    <property type="term" value="F:hydrolase activity"/>
    <property type="evidence" value="ECO:0007669"/>
    <property type="project" value="UniProtKB-KW"/>
</dbReference>
<dbReference type="EMBL" id="AYSV01000096">
    <property type="protein sequence ID" value="ETD69359.1"/>
    <property type="molecule type" value="Genomic_DNA"/>
</dbReference>
<feature type="domain" description="CN hydrolase" evidence="1">
    <location>
        <begin position="4"/>
        <end position="250"/>
    </location>
</feature>
<dbReference type="Gene3D" id="3.60.110.10">
    <property type="entry name" value="Carbon-nitrogen hydrolase"/>
    <property type="match status" value="1"/>
</dbReference>
<evidence type="ECO:0000313" key="2">
    <source>
        <dbReference type="EMBL" id="ETD69359.1"/>
    </source>
</evidence>
<organism evidence="2 3">
    <name type="scientific">Pelistega indica</name>
    <dbReference type="NCBI Taxonomy" id="1414851"/>
    <lineage>
        <taxon>Bacteria</taxon>
        <taxon>Pseudomonadati</taxon>
        <taxon>Pseudomonadota</taxon>
        <taxon>Betaproteobacteria</taxon>
        <taxon>Burkholderiales</taxon>
        <taxon>Alcaligenaceae</taxon>
        <taxon>Pelistega</taxon>
    </lineage>
</organism>
<dbReference type="InterPro" id="IPR003010">
    <property type="entry name" value="C-N_Hydrolase"/>
</dbReference>
<dbReference type="Pfam" id="PF00795">
    <property type="entry name" value="CN_hydrolase"/>
    <property type="match status" value="1"/>
</dbReference>
<protein>
    <submittedName>
        <fullName evidence="2">Hydrolase</fullName>
    </submittedName>
</protein>